<evidence type="ECO:0000256" key="1">
    <source>
        <dbReference type="SAM" id="Phobius"/>
    </source>
</evidence>
<keyword evidence="1" id="KW-0812">Transmembrane</keyword>
<evidence type="ECO:0000313" key="3">
    <source>
        <dbReference type="Proteomes" id="UP000053872"/>
    </source>
</evidence>
<keyword evidence="1" id="KW-0472">Membrane</keyword>
<dbReference type="AlphaFoldDB" id="A0A2I0MLK1"/>
<dbReference type="InParanoid" id="A0A2I0MLK1"/>
<keyword evidence="3" id="KW-1185">Reference proteome</keyword>
<gene>
    <name evidence="2" type="ORF">A306_00000086</name>
</gene>
<name>A0A2I0MLK1_COLLI</name>
<dbReference type="Proteomes" id="UP000053872">
    <property type="component" value="Unassembled WGS sequence"/>
</dbReference>
<proteinExistence type="predicted"/>
<comment type="caution">
    <text evidence="2">The sequence shown here is derived from an EMBL/GenBank/DDBJ whole genome shotgun (WGS) entry which is preliminary data.</text>
</comment>
<keyword evidence="1" id="KW-1133">Transmembrane helix</keyword>
<protein>
    <submittedName>
        <fullName evidence="2">Uncharacterized protein</fullName>
    </submittedName>
</protein>
<dbReference type="EMBL" id="AKCR02000007">
    <property type="protein sequence ID" value="PKK30555.1"/>
    <property type="molecule type" value="Genomic_DNA"/>
</dbReference>
<organism evidence="2 3">
    <name type="scientific">Columba livia</name>
    <name type="common">Rock dove</name>
    <dbReference type="NCBI Taxonomy" id="8932"/>
    <lineage>
        <taxon>Eukaryota</taxon>
        <taxon>Metazoa</taxon>
        <taxon>Chordata</taxon>
        <taxon>Craniata</taxon>
        <taxon>Vertebrata</taxon>
        <taxon>Euteleostomi</taxon>
        <taxon>Archelosauria</taxon>
        <taxon>Archosauria</taxon>
        <taxon>Dinosauria</taxon>
        <taxon>Saurischia</taxon>
        <taxon>Theropoda</taxon>
        <taxon>Coelurosauria</taxon>
        <taxon>Aves</taxon>
        <taxon>Neognathae</taxon>
        <taxon>Neoaves</taxon>
        <taxon>Columbimorphae</taxon>
        <taxon>Columbiformes</taxon>
        <taxon>Columbidae</taxon>
        <taxon>Columba</taxon>
    </lineage>
</organism>
<feature type="transmembrane region" description="Helical" evidence="1">
    <location>
        <begin position="105"/>
        <end position="128"/>
    </location>
</feature>
<reference evidence="2 3" key="1">
    <citation type="journal article" date="2013" name="Science">
        <title>Genomic diversity and evolution of the head crest in the rock pigeon.</title>
        <authorList>
            <person name="Shapiro M.D."/>
            <person name="Kronenberg Z."/>
            <person name="Li C."/>
            <person name="Domyan E.T."/>
            <person name="Pan H."/>
            <person name="Campbell M."/>
            <person name="Tan H."/>
            <person name="Huff C.D."/>
            <person name="Hu H."/>
            <person name="Vickrey A.I."/>
            <person name="Nielsen S.C."/>
            <person name="Stringham S.A."/>
            <person name="Hu H."/>
            <person name="Willerslev E."/>
            <person name="Gilbert M.T."/>
            <person name="Yandell M."/>
            <person name="Zhang G."/>
            <person name="Wang J."/>
        </authorList>
    </citation>
    <scope>NUCLEOTIDE SEQUENCE [LARGE SCALE GENOMIC DNA]</scope>
    <source>
        <tissue evidence="2">Blood</tissue>
    </source>
</reference>
<sequence length="177" mass="20179">MGEHLFQSDVSTHCNNCVQTPELWRWWGNRKRLHIWQRFWAHMAGPHQREQHSSLWQCQSDPWDPHSCDNRAEETHISCTGMTEMTASSTRADPPHHPATERTRISTPVIICIFLGALLCLVLAILAGQIQSARVQQRGSRVSYDPFSEAVYEEINSNLMMEKQGMTGLPGLCVLLL</sequence>
<accession>A0A2I0MLK1</accession>
<evidence type="ECO:0000313" key="2">
    <source>
        <dbReference type="EMBL" id="PKK30555.1"/>
    </source>
</evidence>